<feature type="non-terminal residue" evidence="2">
    <location>
        <position position="88"/>
    </location>
</feature>
<accession>A0A087U7K9</accession>
<sequence length="88" mass="10112">MKGTHKKKKKRKNKINKKRKNCGDHLKSLFYICRSGIVPANDVILLLVKLQKTAEPEPLDAASRHSLTEMKQNRERQLFGMINTEGLP</sequence>
<protein>
    <submittedName>
        <fullName evidence="2">Uncharacterized protein</fullName>
    </submittedName>
</protein>
<name>A0A087U7K9_STEMI</name>
<reference evidence="2 3" key="1">
    <citation type="submission" date="2013-11" db="EMBL/GenBank/DDBJ databases">
        <title>Genome sequencing of Stegodyphus mimosarum.</title>
        <authorList>
            <person name="Bechsgaard J."/>
        </authorList>
    </citation>
    <scope>NUCLEOTIDE SEQUENCE [LARGE SCALE GENOMIC DNA]</scope>
</reference>
<feature type="region of interest" description="Disordered" evidence="1">
    <location>
        <begin position="1"/>
        <end position="20"/>
    </location>
</feature>
<evidence type="ECO:0000256" key="1">
    <source>
        <dbReference type="SAM" id="MobiDB-lite"/>
    </source>
</evidence>
<evidence type="ECO:0000313" key="3">
    <source>
        <dbReference type="Proteomes" id="UP000054359"/>
    </source>
</evidence>
<dbReference type="Proteomes" id="UP000054359">
    <property type="component" value="Unassembled WGS sequence"/>
</dbReference>
<keyword evidence="3" id="KW-1185">Reference proteome</keyword>
<organism evidence="2 3">
    <name type="scientific">Stegodyphus mimosarum</name>
    <name type="common">African social velvet spider</name>
    <dbReference type="NCBI Taxonomy" id="407821"/>
    <lineage>
        <taxon>Eukaryota</taxon>
        <taxon>Metazoa</taxon>
        <taxon>Ecdysozoa</taxon>
        <taxon>Arthropoda</taxon>
        <taxon>Chelicerata</taxon>
        <taxon>Arachnida</taxon>
        <taxon>Araneae</taxon>
        <taxon>Araneomorphae</taxon>
        <taxon>Entelegynae</taxon>
        <taxon>Eresoidea</taxon>
        <taxon>Eresidae</taxon>
        <taxon>Stegodyphus</taxon>
    </lineage>
</organism>
<evidence type="ECO:0000313" key="2">
    <source>
        <dbReference type="EMBL" id="KFM73348.1"/>
    </source>
</evidence>
<dbReference type="AlphaFoldDB" id="A0A087U7K9"/>
<feature type="compositionally biased region" description="Basic and acidic residues" evidence="1">
    <location>
        <begin position="62"/>
        <end position="77"/>
    </location>
</feature>
<proteinExistence type="predicted"/>
<dbReference type="EMBL" id="KK118584">
    <property type="protein sequence ID" value="KFM73348.1"/>
    <property type="molecule type" value="Genomic_DNA"/>
</dbReference>
<gene>
    <name evidence="2" type="ORF">X975_20407</name>
</gene>
<feature type="region of interest" description="Disordered" evidence="1">
    <location>
        <begin position="57"/>
        <end position="88"/>
    </location>
</feature>